<evidence type="ECO:0000313" key="3">
    <source>
        <dbReference type="EMBL" id="CAJ0596919.1"/>
    </source>
</evidence>
<dbReference type="InterPro" id="IPR044929">
    <property type="entry name" value="DNA/RNA_non-sp_Endonuclease_sf"/>
</dbReference>
<comment type="caution">
    <text evidence="3">The sequence shown here is derived from an EMBL/GenBank/DDBJ whole genome shotgun (WGS) entry which is preliminary data.</text>
</comment>
<reference evidence="3" key="1">
    <citation type="submission" date="2023-07" db="EMBL/GenBank/DDBJ databases">
        <authorList>
            <consortium name="CYATHOMIX"/>
        </authorList>
    </citation>
    <scope>NUCLEOTIDE SEQUENCE</scope>
    <source>
        <strain evidence="3">N/A</strain>
    </source>
</reference>
<gene>
    <name evidence="3" type="ORF">CYNAS_LOCUS8902</name>
</gene>
<dbReference type="PANTHER" id="PTHR10151:SF114">
    <property type="entry name" value="ECTONUCLEOTIDE PYROPHOSPHATASE_PHOSPHODIESTERASE C27A7.3"/>
    <property type="match status" value="1"/>
</dbReference>
<dbReference type="InterPro" id="IPR002591">
    <property type="entry name" value="Phosphodiest/P_Trfase"/>
</dbReference>
<dbReference type="CDD" id="cd16018">
    <property type="entry name" value="Enpp"/>
    <property type="match status" value="1"/>
</dbReference>
<dbReference type="PANTHER" id="PTHR10151">
    <property type="entry name" value="ECTONUCLEOTIDE PYROPHOSPHATASE/PHOSPHODIESTERASE"/>
    <property type="match status" value="1"/>
</dbReference>
<evidence type="ECO:0000256" key="1">
    <source>
        <dbReference type="ARBA" id="ARBA00022801"/>
    </source>
</evidence>
<dbReference type="SUPFAM" id="SSF53649">
    <property type="entry name" value="Alkaline phosphatase-like"/>
    <property type="match status" value="1"/>
</dbReference>
<dbReference type="InterPro" id="IPR017850">
    <property type="entry name" value="Alkaline_phosphatase_core_sf"/>
</dbReference>
<dbReference type="GO" id="GO:0016529">
    <property type="term" value="C:sarcoplasmic reticulum"/>
    <property type="evidence" value="ECO:0007669"/>
    <property type="project" value="TreeGrafter"/>
</dbReference>
<sequence length="647" mass="73365">MDKMADCGVTAKVYPAFPSLTFANHITLATGFFPGHHGIVSNSIYDLSISSKPEYLGNSMNDELYVKEPIWSIYQRLTGRKAATISWIGTYHNSTHYMQPHYTVPFDNNMNIDDKFDQVVKWLKLDEDERPGLIMTYISEIDYAGHRVSGLKLDAAIRSVDESIERFLRKLSKEGMLNCVNLVILSDHGMAEIKNRVVLEELFDINGLVIFQGATTLIFRNGSTLTDKEILNTLICKGTDEFRAFNRTTVPARWHCSKSERIGDLIVLGKKGSRTYVHRADIKGDHIGRHGFDFIDPDMHAIMFARGPSFKAGTALPSFMIVEYMNLWTKLLQLPAQENDGEPDFMNMALVSFVETPNKVQGFPVRECSTDASNKHFLKVTCGYCTAADKQKFTNWASCRKGEMFKALSVTSDINGVDTFCYITGCNELAVKSNARENGYVAVLIETYDNDKVNEQPLSADCTFPLIETSHPCRTSIINETVKYRTLSAYPGRVLANEHSLIIPWKPNFVKEILEPLNEYTRDIVKRYGRVISITGTAYEDNYEREYAAFQLSAIYPTHIYRIHITCNGKWSSDGLQCQSLERTKVLSFILPHMDGDPNCLDKNELLLQYTARIKDVEILSGLKFNLSNLTNEQQIVLKLHVNTELW</sequence>
<name>A0AA36GRI5_CYLNA</name>
<protein>
    <submittedName>
        <fullName evidence="3">Uncharacterized protein</fullName>
    </submittedName>
</protein>
<dbReference type="Gene3D" id="3.30.1360.180">
    <property type="match status" value="1"/>
</dbReference>
<keyword evidence="4" id="KW-1185">Reference proteome</keyword>
<accession>A0AA36GRI5</accession>
<dbReference type="GO" id="GO:0031674">
    <property type="term" value="C:I band"/>
    <property type="evidence" value="ECO:0007669"/>
    <property type="project" value="TreeGrafter"/>
</dbReference>
<dbReference type="Gene3D" id="3.40.570.10">
    <property type="entry name" value="Extracellular Endonuclease, subunit A"/>
    <property type="match status" value="1"/>
</dbReference>
<dbReference type="EMBL" id="CATQJL010000223">
    <property type="protein sequence ID" value="CAJ0596919.1"/>
    <property type="molecule type" value="Genomic_DNA"/>
</dbReference>
<dbReference type="GO" id="GO:0016787">
    <property type="term" value="F:hydrolase activity"/>
    <property type="evidence" value="ECO:0007669"/>
    <property type="project" value="UniProtKB-KW"/>
</dbReference>
<evidence type="ECO:0000313" key="4">
    <source>
        <dbReference type="Proteomes" id="UP001176961"/>
    </source>
</evidence>
<dbReference type="GO" id="GO:0055120">
    <property type="term" value="C:striated muscle dense body"/>
    <property type="evidence" value="ECO:0007669"/>
    <property type="project" value="TreeGrafter"/>
</dbReference>
<dbReference type="Proteomes" id="UP001176961">
    <property type="component" value="Unassembled WGS sequence"/>
</dbReference>
<keyword evidence="2" id="KW-0325">Glycoprotein</keyword>
<proteinExistence type="predicted"/>
<evidence type="ECO:0000256" key="2">
    <source>
        <dbReference type="ARBA" id="ARBA00023180"/>
    </source>
</evidence>
<keyword evidence="1" id="KW-0378">Hydrolase</keyword>
<dbReference type="Pfam" id="PF01663">
    <property type="entry name" value="Phosphodiest"/>
    <property type="match status" value="1"/>
</dbReference>
<dbReference type="Gene3D" id="3.40.720.10">
    <property type="entry name" value="Alkaline Phosphatase, subunit A"/>
    <property type="match status" value="1"/>
</dbReference>
<organism evidence="3 4">
    <name type="scientific">Cylicocyclus nassatus</name>
    <name type="common">Nematode worm</name>
    <dbReference type="NCBI Taxonomy" id="53992"/>
    <lineage>
        <taxon>Eukaryota</taxon>
        <taxon>Metazoa</taxon>
        <taxon>Ecdysozoa</taxon>
        <taxon>Nematoda</taxon>
        <taxon>Chromadorea</taxon>
        <taxon>Rhabditida</taxon>
        <taxon>Rhabditina</taxon>
        <taxon>Rhabditomorpha</taxon>
        <taxon>Strongyloidea</taxon>
        <taxon>Strongylidae</taxon>
        <taxon>Cylicocyclus</taxon>
    </lineage>
</organism>
<dbReference type="AlphaFoldDB" id="A0AA36GRI5"/>